<dbReference type="PANTHER" id="PTHR10815">
    <property type="entry name" value="METHYLATED-DNA--PROTEIN-CYSTEINE METHYLTRANSFERASE"/>
    <property type="match status" value="1"/>
</dbReference>
<evidence type="ECO:0000256" key="4">
    <source>
        <dbReference type="ARBA" id="ARBA00022679"/>
    </source>
</evidence>
<keyword evidence="6" id="KW-0234">DNA repair</keyword>
<dbReference type="AlphaFoldDB" id="A0A975HN50"/>
<comment type="catalytic activity">
    <reaction evidence="1">
        <text>a 4-O-methyl-thymidine in DNA + L-cysteinyl-[protein] = a thymidine in DNA + S-methyl-L-cysteinyl-[protein]</text>
        <dbReference type="Rhea" id="RHEA:53428"/>
        <dbReference type="Rhea" id="RHEA-COMP:10131"/>
        <dbReference type="Rhea" id="RHEA-COMP:10132"/>
        <dbReference type="Rhea" id="RHEA-COMP:13555"/>
        <dbReference type="Rhea" id="RHEA-COMP:13556"/>
        <dbReference type="ChEBI" id="CHEBI:29950"/>
        <dbReference type="ChEBI" id="CHEBI:82612"/>
        <dbReference type="ChEBI" id="CHEBI:137386"/>
        <dbReference type="ChEBI" id="CHEBI:137387"/>
        <dbReference type="EC" id="2.1.1.63"/>
    </reaction>
</comment>
<dbReference type="FunFam" id="1.10.10.10:FF:000337">
    <property type="entry name" value="Methylated-DNA--protein-cysteine methyltransferase"/>
    <property type="match status" value="1"/>
</dbReference>
<keyword evidence="10" id="KW-1185">Reference proteome</keyword>
<dbReference type="PANTHER" id="PTHR10815:SF5">
    <property type="entry name" value="METHYLATED-DNA--PROTEIN-CYSTEINE METHYLTRANSFERASE"/>
    <property type="match status" value="1"/>
</dbReference>
<comment type="catalytic activity">
    <reaction evidence="7">
        <text>a 6-O-methyl-2'-deoxyguanosine in DNA + L-cysteinyl-[protein] = S-methyl-L-cysteinyl-[protein] + a 2'-deoxyguanosine in DNA</text>
        <dbReference type="Rhea" id="RHEA:24000"/>
        <dbReference type="Rhea" id="RHEA-COMP:10131"/>
        <dbReference type="Rhea" id="RHEA-COMP:10132"/>
        <dbReference type="Rhea" id="RHEA-COMP:11367"/>
        <dbReference type="Rhea" id="RHEA-COMP:11368"/>
        <dbReference type="ChEBI" id="CHEBI:29950"/>
        <dbReference type="ChEBI" id="CHEBI:82612"/>
        <dbReference type="ChEBI" id="CHEBI:85445"/>
        <dbReference type="ChEBI" id="CHEBI:85448"/>
        <dbReference type="EC" id="2.1.1.63"/>
    </reaction>
</comment>
<keyword evidence="4 9" id="KW-0808">Transferase</keyword>
<dbReference type="KEGG" id="pxi:J5O05_19580"/>
<gene>
    <name evidence="9" type="ORF">J5O05_19580</name>
</gene>
<dbReference type="InterPro" id="IPR036217">
    <property type="entry name" value="MethylDNA_cys_MeTrfase_DNAb"/>
</dbReference>
<keyword evidence="3 9" id="KW-0489">Methyltransferase</keyword>
<dbReference type="Proteomes" id="UP000664904">
    <property type="component" value="Plasmid unnamed5"/>
</dbReference>
<dbReference type="SUPFAM" id="SSF46767">
    <property type="entry name" value="Methylated DNA-protein cysteine methyltransferase, C-terminal domain"/>
    <property type="match status" value="1"/>
</dbReference>
<reference evidence="9" key="1">
    <citation type="submission" date="2021-03" db="EMBL/GenBank/DDBJ databases">
        <title>Complete Genome of Pseudoalteromonas xiamenensis STKMTI.2, a new potential marine bacterium producing anti-Vibrio compounds.</title>
        <authorList>
            <person name="Handayani D.P."/>
            <person name="Isnansetyo A."/>
            <person name="Istiqomah I."/>
            <person name="Jumina J."/>
        </authorList>
    </citation>
    <scope>NUCLEOTIDE SEQUENCE</scope>
    <source>
        <strain evidence="9">STKMTI.2</strain>
        <plasmid evidence="9">unnamed5</plasmid>
    </source>
</reference>
<evidence type="ECO:0000256" key="3">
    <source>
        <dbReference type="ARBA" id="ARBA00022603"/>
    </source>
</evidence>
<geneLocation type="plasmid" evidence="9 10">
    <name>unnamed5</name>
</geneLocation>
<dbReference type="NCBIfam" id="TIGR00589">
    <property type="entry name" value="ogt"/>
    <property type="match status" value="1"/>
</dbReference>
<dbReference type="GO" id="GO:0006281">
    <property type="term" value="P:DNA repair"/>
    <property type="evidence" value="ECO:0007669"/>
    <property type="project" value="UniProtKB-KW"/>
</dbReference>
<keyword evidence="2" id="KW-0963">Cytoplasm</keyword>
<dbReference type="Pfam" id="PF01035">
    <property type="entry name" value="DNA_binding_1"/>
    <property type="match status" value="1"/>
</dbReference>
<evidence type="ECO:0000256" key="2">
    <source>
        <dbReference type="ARBA" id="ARBA00022490"/>
    </source>
</evidence>
<evidence type="ECO:0000256" key="7">
    <source>
        <dbReference type="ARBA" id="ARBA00049348"/>
    </source>
</evidence>
<evidence type="ECO:0000259" key="8">
    <source>
        <dbReference type="Pfam" id="PF01035"/>
    </source>
</evidence>
<keyword evidence="5" id="KW-0227">DNA damage</keyword>
<dbReference type="SUPFAM" id="SSF53155">
    <property type="entry name" value="Methylated DNA-protein cysteine methyltransferase domain"/>
    <property type="match status" value="1"/>
</dbReference>
<dbReference type="InterPro" id="IPR036631">
    <property type="entry name" value="MGMT_N_sf"/>
</dbReference>
<protein>
    <submittedName>
        <fullName evidence="9">Methylated-DNA--[protein]-cysteine S-methyltransferase</fullName>
        <ecNumber evidence="9">2.1.1.63</ecNumber>
    </submittedName>
</protein>
<sequence>MGLCYVGFHPIYKEVIGSNRHLMQGMTELKEYFNGRRFEFEVKLDVKGTVFQQSVWKILSTIPYGQTYSYGWIANKLNNPKAVRAVGAANGKNPISFIVPCHRIIGANGTLTGYAGGISAKAWLLEHEREHHH</sequence>
<dbReference type="InterPro" id="IPR014048">
    <property type="entry name" value="MethylDNA_cys_MeTrfase_DNA-bd"/>
</dbReference>
<evidence type="ECO:0000313" key="10">
    <source>
        <dbReference type="Proteomes" id="UP000664904"/>
    </source>
</evidence>
<evidence type="ECO:0000256" key="1">
    <source>
        <dbReference type="ARBA" id="ARBA00001286"/>
    </source>
</evidence>
<organism evidence="9 10">
    <name type="scientific">Pseudoalteromonas xiamenensis</name>
    <dbReference type="NCBI Taxonomy" id="882626"/>
    <lineage>
        <taxon>Bacteria</taxon>
        <taxon>Pseudomonadati</taxon>
        <taxon>Pseudomonadota</taxon>
        <taxon>Gammaproteobacteria</taxon>
        <taxon>Alteromonadales</taxon>
        <taxon>Pseudoalteromonadaceae</taxon>
        <taxon>Pseudoalteromonas</taxon>
    </lineage>
</organism>
<dbReference type="GO" id="GO:0032259">
    <property type="term" value="P:methylation"/>
    <property type="evidence" value="ECO:0007669"/>
    <property type="project" value="UniProtKB-KW"/>
</dbReference>
<dbReference type="PROSITE" id="PS00374">
    <property type="entry name" value="MGMT"/>
    <property type="match status" value="1"/>
</dbReference>
<dbReference type="EMBL" id="CP072135">
    <property type="protein sequence ID" value="QTH73662.1"/>
    <property type="molecule type" value="Genomic_DNA"/>
</dbReference>
<feature type="domain" description="Methylated-DNA-[protein]-cysteine S-methyltransferase DNA binding" evidence="8">
    <location>
        <begin position="51"/>
        <end position="129"/>
    </location>
</feature>
<accession>A0A975HN50</accession>
<name>A0A975HN50_9GAMM</name>
<evidence type="ECO:0000256" key="6">
    <source>
        <dbReference type="ARBA" id="ARBA00023204"/>
    </source>
</evidence>
<evidence type="ECO:0000256" key="5">
    <source>
        <dbReference type="ARBA" id="ARBA00022763"/>
    </source>
</evidence>
<keyword evidence="9" id="KW-0614">Plasmid</keyword>
<dbReference type="CDD" id="cd06445">
    <property type="entry name" value="ATase"/>
    <property type="match status" value="1"/>
</dbReference>
<proteinExistence type="predicted"/>
<dbReference type="InterPro" id="IPR001497">
    <property type="entry name" value="MethylDNA_cys_MeTrfase_AS"/>
</dbReference>
<evidence type="ECO:0000313" key="9">
    <source>
        <dbReference type="EMBL" id="QTH73662.1"/>
    </source>
</evidence>
<dbReference type="InterPro" id="IPR036388">
    <property type="entry name" value="WH-like_DNA-bd_sf"/>
</dbReference>
<dbReference type="GO" id="GO:0003908">
    <property type="term" value="F:methylated-DNA-[protein]-cysteine S-methyltransferase activity"/>
    <property type="evidence" value="ECO:0007669"/>
    <property type="project" value="UniProtKB-EC"/>
</dbReference>
<dbReference type="Gene3D" id="1.10.10.10">
    <property type="entry name" value="Winged helix-like DNA-binding domain superfamily/Winged helix DNA-binding domain"/>
    <property type="match status" value="1"/>
</dbReference>
<dbReference type="EC" id="2.1.1.63" evidence="9"/>